<keyword evidence="5" id="KW-1185">Reference proteome</keyword>
<dbReference type="OrthoDB" id="438523at2759"/>
<dbReference type="Proteomes" id="UP001152797">
    <property type="component" value="Unassembled WGS sequence"/>
</dbReference>
<reference evidence="3" key="2">
    <citation type="submission" date="2024-04" db="EMBL/GenBank/DDBJ databases">
        <authorList>
            <person name="Chen Y."/>
            <person name="Shah S."/>
            <person name="Dougan E. K."/>
            <person name="Thang M."/>
            <person name="Chan C."/>
        </authorList>
    </citation>
    <scope>NUCLEOTIDE SEQUENCE [LARGE SCALE GENOMIC DNA]</scope>
</reference>
<dbReference type="EMBL" id="CAMXCT020001779">
    <property type="protein sequence ID" value="CAL1146301.1"/>
    <property type="molecule type" value="Genomic_DNA"/>
</dbReference>
<evidence type="ECO:0000313" key="5">
    <source>
        <dbReference type="Proteomes" id="UP001152797"/>
    </source>
</evidence>
<dbReference type="EMBL" id="CAMXCT030001779">
    <property type="protein sequence ID" value="CAL4780238.1"/>
    <property type="molecule type" value="Genomic_DNA"/>
</dbReference>
<accession>A0A9P1CK81</accession>
<name>A0A9P1CK81_9DINO</name>
<evidence type="ECO:0000256" key="1">
    <source>
        <dbReference type="SAM" id="MobiDB-lite"/>
    </source>
</evidence>
<proteinExistence type="predicted"/>
<evidence type="ECO:0000313" key="4">
    <source>
        <dbReference type="EMBL" id="CAL4780238.1"/>
    </source>
</evidence>
<protein>
    <submittedName>
        <fullName evidence="4">Retrovirus-related Pol polyprotein from transposon TNT 1-94</fullName>
    </submittedName>
</protein>
<organism evidence="2">
    <name type="scientific">Cladocopium goreaui</name>
    <dbReference type="NCBI Taxonomy" id="2562237"/>
    <lineage>
        <taxon>Eukaryota</taxon>
        <taxon>Sar</taxon>
        <taxon>Alveolata</taxon>
        <taxon>Dinophyceae</taxon>
        <taxon>Suessiales</taxon>
        <taxon>Symbiodiniaceae</taxon>
        <taxon>Cladocopium</taxon>
    </lineage>
</organism>
<sequence>MNGGSLKAPGFCGSVPELQRDLAARFAALRCLGSGWPVADPFWRVAREGILEQLSEVSCVQTSMGDLRKPGEVLLRGSGSLRRASELMPAELVRASCGRSLCDTSDSSEERLLRKLGAEDFAAKHLGQCLAFRGGAWPQGWVASIWDGGSAEGLRRVAALYNLLGAIVRPGEEEGNEAVDLLLQLPSLPLFPLLRDKNERSEIVCAKLEEGPIYLGLCPALSERWQLVLGTHSALRLLPPSMKASLDSLGTQLLTSLGIEPPSRVQLAEAALQRQLEVVPCVPAPQPVAYCCWAALAVLRDLWAEPLGDGAEIRGIMAVCHALKNLGTCKSVEAAEALVKLKGEEGGIGAILLAPADEMRPPPSLRCPSLLGHSRELPADLVERIEGFLGTSSVAVGPPQKLQTWPLADCQDAHQRRLEALLWEAFFVDCLGAQPRRPADWRQERVPADLAFSLGQELGSDGARSLWVSLLDEKAGEQLLKDRCIVNTWPECMPGCPGCRLPLLGSEMKGCLEGDVLQGAERHSETRQQFNLQHRKLGNCEHFGPLHPGRWLVPLTFAEVYWPVAGAALNGLYLDLPQLGAAEGRGFQLQQCLRGLGARAHLDIEGLAAALEALLRGLCRSPAHFARIYSNIDTLETTAEPGHAKHAVEVEHFLQQSIFDPALPDPVKANDCVWELPKNELLAQCCSLTVLRDIYTTFGDVQLKRYFEARGVPAMPNTAESYLRMCQNLMDAAEELGKAWRRAEGNPEMALVTLPGSPKPNGASRIGAVDFLNQVWDALLFIYKGMSSLEGQQRDALRPFSPVHTLLVPLPCPQGGPPQVSSMLEVARFYDGALFRRISVCESFWEVAPDLADSPAAAWAMSLAFPPELKPLFVECFGVREVVDTAGLREGILARVNHGKRGGISRPGGFGFGSFGSELGSKAVNELGLPDELLRALGDGRGSGTSEGDALAAAEEALASLRRRPGGGGHSSGDEDNLVAPALPARSVRCPAAPERRLRRAGHARGRRGERVAVYRVQRLEMRGLELARGYDASEKELDDLAVVLQGLVSVFQLDCDCVAIVNGDVVTTQDDKGDCHHGARRHWPLLFSAGLRPAAESSFWFGEFCHALAHRSTGPGHGAHHSRVPLGCKKKREKDGEGWHLGSLVGSSIYHLVI</sequence>
<dbReference type="EMBL" id="CAMXCT010001779">
    <property type="protein sequence ID" value="CAI3992926.1"/>
    <property type="molecule type" value="Genomic_DNA"/>
</dbReference>
<gene>
    <name evidence="2" type="ORF">C1SCF055_LOCUS19718</name>
</gene>
<dbReference type="AlphaFoldDB" id="A0A9P1CK81"/>
<comment type="caution">
    <text evidence="2">The sequence shown here is derived from an EMBL/GenBank/DDBJ whole genome shotgun (WGS) entry which is preliminary data.</text>
</comment>
<evidence type="ECO:0000313" key="3">
    <source>
        <dbReference type="EMBL" id="CAL1146301.1"/>
    </source>
</evidence>
<evidence type="ECO:0000313" key="2">
    <source>
        <dbReference type="EMBL" id="CAI3992926.1"/>
    </source>
</evidence>
<reference evidence="2" key="1">
    <citation type="submission" date="2022-10" db="EMBL/GenBank/DDBJ databases">
        <authorList>
            <person name="Chen Y."/>
            <person name="Dougan E. K."/>
            <person name="Chan C."/>
            <person name="Rhodes N."/>
            <person name="Thang M."/>
        </authorList>
    </citation>
    <scope>NUCLEOTIDE SEQUENCE</scope>
</reference>
<feature type="region of interest" description="Disordered" evidence="1">
    <location>
        <begin position="962"/>
        <end position="1004"/>
    </location>
</feature>